<dbReference type="Pfam" id="PF14765">
    <property type="entry name" value="PS-DH"/>
    <property type="match status" value="1"/>
</dbReference>
<reference evidence="4" key="1">
    <citation type="journal article" date="2017" name="Genome Biol.">
        <title>Comparative genomics reveals high biological diversity and specific adaptations in the industrially and medically important fungal genus Aspergillus.</title>
        <authorList>
            <person name="de Vries R.P."/>
            <person name="Riley R."/>
            <person name="Wiebenga A."/>
            <person name="Aguilar-Osorio G."/>
            <person name="Amillis S."/>
            <person name="Uchima C.A."/>
            <person name="Anderluh G."/>
            <person name="Asadollahi M."/>
            <person name="Askin M."/>
            <person name="Barry K."/>
            <person name="Battaglia E."/>
            <person name="Bayram O."/>
            <person name="Benocci T."/>
            <person name="Braus-Stromeyer S.A."/>
            <person name="Caldana C."/>
            <person name="Canovas D."/>
            <person name="Cerqueira G.C."/>
            <person name="Chen F."/>
            <person name="Chen W."/>
            <person name="Choi C."/>
            <person name="Clum A."/>
            <person name="Dos Santos R.A."/>
            <person name="Damasio A.R."/>
            <person name="Diallinas G."/>
            <person name="Emri T."/>
            <person name="Fekete E."/>
            <person name="Flipphi M."/>
            <person name="Freyberg S."/>
            <person name="Gallo A."/>
            <person name="Gournas C."/>
            <person name="Habgood R."/>
            <person name="Hainaut M."/>
            <person name="Harispe M.L."/>
            <person name="Henrissat B."/>
            <person name="Hilden K.S."/>
            <person name="Hope R."/>
            <person name="Hossain A."/>
            <person name="Karabika E."/>
            <person name="Karaffa L."/>
            <person name="Karanyi Z."/>
            <person name="Krasevec N."/>
            <person name="Kuo A."/>
            <person name="Kusch H."/>
            <person name="LaButti K."/>
            <person name="Lagendijk E.L."/>
            <person name="Lapidus A."/>
            <person name="Levasseur A."/>
            <person name="Lindquist E."/>
            <person name="Lipzen A."/>
            <person name="Logrieco A.F."/>
            <person name="MacCabe A."/>
            <person name="Maekelae M.R."/>
            <person name="Malavazi I."/>
            <person name="Melin P."/>
            <person name="Meyer V."/>
            <person name="Mielnichuk N."/>
            <person name="Miskei M."/>
            <person name="Molnar A.P."/>
            <person name="Mule G."/>
            <person name="Ngan C.Y."/>
            <person name="Orejas M."/>
            <person name="Orosz E."/>
            <person name="Ouedraogo J.P."/>
            <person name="Overkamp K.M."/>
            <person name="Park H.-S."/>
            <person name="Perrone G."/>
            <person name="Piumi F."/>
            <person name="Punt P.J."/>
            <person name="Ram A.F."/>
            <person name="Ramon A."/>
            <person name="Rauscher S."/>
            <person name="Record E."/>
            <person name="Riano-Pachon D.M."/>
            <person name="Robert V."/>
            <person name="Roehrig J."/>
            <person name="Ruller R."/>
            <person name="Salamov A."/>
            <person name="Salih N.S."/>
            <person name="Samson R.A."/>
            <person name="Sandor E."/>
            <person name="Sanguinetti M."/>
            <person name="Schuetze T."/>
            <person name="Sepcic K."/>
            <person name="Shelest E."/>
            <person name="Sherlock G."/>
            <person name="Sophianopoulou V."/>
            <person name="Squina F.M."/>
            <person name="Sun H."/>
            <person name="Susca A."/>
            <person name="Todd R.B."/>
            <person name="Tsang A."/>
            <person name="Unkles S.E."/>
            <person name="van de Wiele N."/>
            <person name="van Rossen-Uffink D."/>
            <person name="Oliveira J.V."/>
            <person name="Vesth T.C."/>
            <person name="Visser J."/>
            <person name="Yu J.-H."/>
            <person name="Zhou M."/>
            <person name="Andersen M.R."/>
            <person name="Archer D.B."/>
            <person name="Baker S.E."/>
            <person name="Benoit I."/>
            <person name="Brakhage A.A."/>
            <person name="Braus G.H."/>
            <person name="Fischer R."/>
            <person name="Frisvad J.C."/>
            <person name="Goldman G.H."/>
            <person name="Houbraken J."/>
            <person name="Oakley B."/>
            <person name="Pocsi I."/>
            <person name="Scazzocchio C."/>
            <person name="Seiboth B."/>
            <person name="vanKuyk P.A."/>
            <person name="Wortman J."/>
            <person name="Dyer P.S."/>
            <person name="Grigoriev I.V."/>
        </authorList>
    </citation>
    <scope>NUCLEOTIDE SEQUENCE [LARGE SCALE GENOMIC DNA]</scope>
    <source>
        <strain evidence="4">CBS 593.65</strain>
    </source>
</reference>
<feature type="region of interest" description="N-terminal hotdog fold" evidence="1">
    <location>
        <position position="1"/>
    </location>
</feature>
<dbReference type="GeneID" id="63768327"/>
<dbReference type="OrthoDB" id="329835at2759"/>
<dbReference type="Proteomes" id="UP000184356">
    <property type="component" value="Unassembled WGS sequence"/>
</dbReference>
<organism evidence="3 4">
    <name type="scientific">Aspergillus sydowii CBS 593.65</name>
    <dbReference type="NCBI Taxonomy" id="1036612"/>
    <lineage>
        <taxon>Eukaryota</taxon>
        <taxon>Fungi</taxon>
        <taxon>Dikarya</taxon>
        <taxon>Ascomycota</taxon>
        <taxon>Pezizomycotina</taxon>
        <taxon>Eurotiomycetes</taxon>
        <taxon>Eurotiomycetidae</taxon>
        <taxon>Eurotiales</taxon>
        <taxon>Aspergillaceae</taxon>
        <taxon>Aspergillus</taxon>
        <taxon>Aspergillus subgen. Nidulantes</taxon>
    </lineage>
</organism>
<dbReference type="Gene3D" id="3.10.129.120">
    <property type="match status" value="1"/>
</dbReference>
<sequence>MPLAEGASLKRRVNTATWYKGLREIGMDYNQEFRGLDEIHADPTGHSATGTVRTAKVSPSRYVMHPTTIDRCLQLLSVAIFQGLTHNINIRSLHVLFENILTSPETNQLHVQAQTDAGKENFILGEVGAMSQD</sequence>
<keyword evidence="4" id="KW-1185">Reference proteome</keyword>
<name>A0A1L9TII2_9EURO</name>
<dbReference type="PROSITE" id="PS52019">
    <property type="entry name" value="PKS_MFAS_DH"/>
    <property type="match status" value="1"/>
</dbReference>
<evidence type="ECO:0000313" key="4">
    <source>
        <dbReference type="Proteomes" id="UP000184356"/>
    </source>
</evidence>
<dbReference type="RefSeq" id="XP_040703050.1">
    <property type="nucleotide sequence ID" value="XM_040852254.1"/>
</dbReference>
<dbReference type="AlphaFoldDB" id="A0A1L9TII2"/>
<dbReference type="EMBL" id="KV878586">
    <property type="protein sequence ID" value="OJJ59244.1"/>
    <property type="molecule type" value="Genomic_DNA"/>
</dbReference>
<dbReference type="VEuPathDB" id="FungiDB:ASPSYDRAFT_89957"/>
<feature type="domain" description="PKS/mFAS DH" evidence="2">
    <location>
        <begin position="1"/>
        <end position="133"/>
    </location>
</feature>
<feature type="region of interest" description="C-terminal hotdog fold" evidence="1">
    <location>
        <begin position="8"/>
        <end position="133"/>
    </location>
</feature>
<dbReference type="InterPro" id="IPR049900">
    <property type="entry name" value="PKS_mFAS_DH"/>
</dbReference>
<evidence type="ECO:0000259" key="2">
    <source>
        <dbReference type="PROSITE" id="PS52019"/>
    </source>
</evidence>
<protein>
    <recommendedName>
        <fullName evidence="2">PKS/mFAS DH domain-containing protein</fullName>
    </recommendedName>
</protein>
<evidence type="ECO:0000313" key="3">
    <source>
        <dbReference type="EMBL" id="OJJ59244.1"/>
    </source>
</evidence>
<gene>
    <name evidence="3" type="ORF">ASPSYDRAFT_89957</name>
</gene>
<proteinExistence type="predicted"/>
<accession>A0A1L9TII2</accession>
<comment type="caution">
    <text evidence="1">Lacks conserved residue(s) required for the propagation of feature annotation.</text>
</comment>
<dbReference type="InterPro" id="IPR049551">
    <property type="entry name" value="PKS_DH_C"/>
</dbReference>
<dbReference type="STRING" id="1036612.A0A1L9TII2"/>
<evidence type="ECO:0000256" key="1">
    <source>
        <dbReference type="PROSITE-ProRule" id="PRU01363"/>
    </source>
</evidence>